<sequence length="89" mass="10077">MQITENLVRKQYLIAPRQINKLKDLAEKQNTSAAEIVRMAIDAFDPDVPADLNESELFDLVSTRVKEAIADTVKTRERLHNTLALLGEK</sequence>
<evidence type="ECO:0000313" key="1">
    <source>
        <dbReference type="EMBL" id="BCL59477.1"/>
    </source>
</evidence>
<proteinExistence type="predicted"/>
<dbReference type="RefSeq" id="WP_228855702.1">
    <property type="nucleotide sequence ID" value="NZ_AP024086.1"/>
</dbReference>
<dbReference type="KEGG" id="dbk:DGMP_01700"/>
<name>A0A8D5FTA4_9BACT</name>
<dbReference type="EMBL" id="AP024086">
    <property type="protein sequence ID" value="BCL59477.1"/>
    <property type="molecule type" value="Genomic_DNA"/>
</dbReference>
<evidence type="ECO:0000313" key="2">
    <source>
        <dbReference type="Proteomes" id="UP000826725"/>
    </source>
</evidence>
<evidence type="ECO:0008006" key="3">
    <source>
        <dbReference type="Google" id="ProtNLM"/>
    </source>
</evidence>
<reference evidence="1" key="1">
    <citation type="submission" date="2020-09" db="EMBL/GenBank/DDBJ databases">
        <title>Desulfogranum mesoprofundum gen. nov., sp. nov., a novel mesophilic, sulfate-reducing chemolithoautotroph isolated from a deep-sea hydrothermal vent chimney in the Suiyo Seamount.</title>
        <authorList>
            <person name="Hashimoto Y."/>
            <person name="Nakagawa S."/>
        </authorList>
    </citation>
    <scope>NUCLEOTIDE SEQUENCE</scope>
    <source>
        <strain evidence="1">KT2</strain>
    </source>
</reference>
<dbReference type="Proteomes" id="UP000826725">
    <property type="component" value="Chromosome"/>
</dbReference>
<gene>
    <name evidence="1" type="ORF">DGMP_01700</name>
</gene>
<keyword evidence="2" id="KW-1185">Reference proteome</keyword>
<accession>A0A8D5FTA4</accession>
<dbReference type="AlphaFoldDB" id="A0A8D5FTA4"/>
<organism evidence="1 2">
    <name type="scientific">Desulfomarina profundi</name>
    <dbReference type="NCBI Taxonomy" id="2772557"/>
    <lineage>
        <taxon>Bacteria</taxon>
        <taxon>Pseudomonadati</taxon>
        <taxon>Thermodesulfobacteriota</taxon>
        <taxon>Desulfobulbia</taxon>
        <taxon>Desulfobulbales</taxon>
        <taxon>Desulfobulbaceae</taxon>
        <taxon>Desulfomarina</taxon>
    </lineage>
</organism>
<protein>
    <recommendedName>
        <fullName evidence="3">Ribbon-helix-helix protein CopG domain-containing protein</fullName>
    </recommendedName>
</protein>